<dbReference type="GO" id="GO:0003676">
    <property type="term" value="F:nucleic acid binding"/>
    <property type="evidence" value="ECO:0007669"/>
    <property type="project" value="InterPro"/>
</dbReference>
<dbReference type="InterPro" id="IPR036397">
    <property type="entry name" value="RNaseH_sf"/>
</dbReference>
<dbReference type="AlphaFoldDB" id="A0A8X6VQI7"/>
<protein>
    <submittedName>
        <fullName evidence="1">Uncharacterized protein</fullName>
    </submittedName>
</protein>
<dbReference type="EMBL" id="BMAU01021346">
    <property type="protein sequence ID" value="GFY17843.1"/>
    <property type="molecule type" value="Genomic_DNA"/>
</dbReference>
<gene>
    <name evidence="1" type="ORF">TNCV_1075781</name>
</gene>
<proteinExistence type="predicted"/>
<reference evidence="1" key="1">
    <citation type="submission" date="2020-08" db="EMBL/GenBank/DDBJ databases">
        <title>Multicomponent nature underlies the extraordinary mechanical properties of spider dragline silk.</title>
        <authorList>
            <person name="Kono N."/>
            <person name="Nakamura H."/>
            <person name="Mori M."/>
            <person name="Yoshida Y."/>
            <person name="Ohtoshi R."/>
            <person name="Malay A.D."/>
            <person name="Moran D.A.P."/>
            <person name="Tomita M."/>
            <person name="Numata K."/>
            <person name="Arakawa K."/>
        </authorList>
    </citation>
    <scope>NUCLEOTIDE SEQUENCE</scope>
</reference>
<organism evidence="1 2">
    <name type="scientific">Trichonephila clavipes</name>
    <name type="common">Golden silk orbweaver</name>
    <name type="synonym">Nephila clavipes</name>
    <dbReference type="NCBI Taxonomy" id="2585209"/>
    <lineage>
        <taxon>Eukaryota</taxon>
        <taxon>Metazoa</taxon>
        <taxon>Ecdysozoa</taxon>
        <taxon>Arthropoda</taxon>
        <taxon>Chelicerata</taxon>
        <taxon>Arachnida</taxon>
        <taxon>Araneae</taxon>
        <taxon>Araneomorphae</taxon>
        <taxon>Entelegynae</taxon>
        <taxon>Araneoidea</taxon>
        <taxon>Nephilidae</taxon>
        <taxon>Trichonephila</taxon>
    </lineage>
</organism>
<dbReference type="Proteomes" id="UP000887159">
    <property type="component" value="Unassembled WGS sequence"/>
</dbReference>
<sequence length="154" mass="17723">MVILNGMQDLSSHPSVTNVRGVRHIVRSALQNRTTTSWTIRQETIMFVALSVSTHTAQRDNASRFLTFLDTQGIRLLPWTTRSEDLSLIENIWFWVIERQSLHPFPANSFVNEVLHRLEVTWNELLVSVIRVQFDSTQSRVRAVLAARGGKSFY</sequence>
<evidence type="ECO:0000313" key="1">
    <source>
        <dbReference type="EMBL" id="GFY17843.1"/>
    </source>
</evidence>
<accession>A0A8X6VQI7</accession>
<keyword evidence="2" id="KW-1185">Reference proteome</keyword>
<evidence type="ECO:0000313" key="2">
    <source>
        <dbReference type="Proteomes" id="UP000887159"/>
    </source>
</evidence>
<dbReference type="Gene3D" id="3.30.420.10">
    <property type="entry name" value="Ribonuclease H-like superfamily/Ribonuclease H"/>
    <property type="match status" value="1"/>
</dbReference>
<name>A0A8X6VQI7_TRICX</name>
<comment type="caution">
    <text evidence="1">The sequence shown here is derived from an EMBL/GenBank/DDBJ whole genome shotgun (WGS) entry which is preliminary data.</text>
</comment>